<evidence type="ECO:0000313" key="1">
    <source>
        <dbReference type="EMBL" id="KPL12653.1"/>
    </source>
</evidence>
<sequence>MTLEVTGNVFYSSRYLVGDKLNIRDQKEVEKIISSILIKYNNTGFPFCRISPEVFHDEDTVSRVVLTVNEGPRAVIEDLIFRTDGKTDVGAAKRVANFRAGEYFAFRDVASAKKRLTKTKAFQGISDNILDRDGKYYLLFALQEKESDFLTFS</sequence>
<name>A0A0S8JVD8_UNCW3</name>
<dbReference type="Proteomes" id="UP000050975">
    <property type="component" value="Unassembled WGS sequence"/>
</dbReference>
<proteinExistence type="predicted"/>
<protein>
    <recommendedName>
        <fullName evidence="3">POTRA domain-containing protein</fullName>
    </recommendedName>
</protein>
<gene>
    <name evidence="1" type="ORF">AMJ74_06465</name>
</gene>
<evidence type="ECO:0000313" key="2">
    <source>
        <dbReference type="Proteomes" id="UP000050975"/>
    </source>
</evidence>
<dbReference type="Gene3D" id="3.10.20.310">
    <property type="entry name" value="membrane protein fhac"/>
    <property type="match status" value="1"/>
</dbReference>
<reference evidence="1 2" key="1">
    <citation type="journal article" date="2015" name="Microbiome">
        <title>Genomic resolution of linkages in carbon, nitrogen, and sulfur cycling among widespread estuary sediment bacteria.</title>
        <authorList>
            <person name="Baker B.J."/>
            <person name="Lazar C.S."/>
            <person name="Teske A.P."/>
            <person name="Dick G.J."/>
        </authorList>
    </citation>
    <scope>NUCLEOTIDE SEQUENCE [LARGE SCALE GENOMIC DNA]</scope>
    <source>
        <strain evidence="1">SM1_77</strain>
    </source>
</reference>
<accession>A0A0S8JVD8</accession>
<dbReference type="EMBL" id="LJVE01000144">
    <property type="protein sequence ID" value="KPL12653.1"/>
    <property type="molecule type" value="Genomic_DNA"/>
</dbReference>
<evidence type="ECO:0008006" key="3">
    <source>
        <dbReference type="Google" id="ProtNLM"/>
    </source>
</evidence>
<dbReference type="AlphaFoldDB" id="A0A0S8JVD8"/>
<organism evidence="1 2">
    <name type="scientific">candidate division WOR_3 bacterium SM1_77</name>
    <dbReference type="NCBI Taxonomy" id="1703778"/>
    <lineage>
        <taxon>Bacteria</taxon>
        <taxon>Bacteria division WOR-3</taxon>
    </lineage>
</organism>
<feature type="non-terminal residue" evidence="1">
    <location>
        <position position="153"/>
    </location>
</feature>
<comment type="caution">
    <text evidence="1">The sequence shown here is derived from an EMBL/GenBank/DDBJ whole genome shotgun (WGS) entry which is preliminary data.</text>
</comment>